<comment type="caution">
    <text evidence="1">The sequence shown here is derived from an EMBL/GenBank/DDBJ whole genome shotgun (WGS) entry which is preliminary data.</text>
</comment>
<organism evidence="1 2">
    <name type="scientific">Entomophthora muscae</name>
    <dbReference type="NCBI Taxonomy" id="34485"/>
    <lineage>
        <taxon>Eukaryota</taxon>
        <taxon>Fungi</taxon>
        <taxon>Fungi incertae sedis</taxon>
        <taxon>Zoopagomycota</taxon>
        <taxon>Entomophthoromycotina</taxon>
        <taxon>Entomophthoromycetes</taxon>
        <taxon>Entomophthorales</taxon>
        <taxon>Entomophthoraceae</taxon>
        <taxon>Entomophthora</taxon>
    </lineage>
</organism>
<sequence length="777" mass="86856">MSKITASFDSSLKRKIEVVTDDEDLLQITPLGAGNEVGRSCIVLKFKGKTVMLDAGIHPAHEGIAGLPFYDSINPKDIDLVLISHFHLDHAASLPYFMEKTTYQGPVYMTHPTKAIYKWFLTDYVRVSTASVDDMLFDEQDLLKSYEKISVVDYRQEVEVDGIKFTPFNAGHVLGAAMFLIEIAGIKVLYTGDYSREEDRHLMAAERPPNVTPEVLICEATYGNQIHEPRLDREARFTSRVQAIVQRGGRCLIPVFALGRAQELLLILDEYWQAHPELDQVPIYFASSLAKKCMAVYQTYINMMNSHIRQQFSVSNPFIFKHISNLRHVTNFDDSGPCVMVASPGMLQNGLSRELFERWCPNPLNGLVLCGYSVEGTLARSILSSPETVPSLRGTRLMLRMSVDYVSFSAHVDFAQNAEFIDQVASPNLVLVHGEPIPMGRLRAALSQKYLNPNDPASTEQDSQPRRRRMAIFTPRNTETVRLHFRSEKLAKTVGRLAEKAPQQGNILSGVLVGRDFQYRLMDPADLNDLAGLPTASFHQRQKVVFRAKFSLLVSTLTCMFGTRTTCYEEKSLIVMGVVTIYNHTDEPQPYVLLEWEGNEANDMVADGVLAAILTVATSPASIKLTKSAHSHTHSPPKSSASLIMDTLKGHFDTIAIETLPPDNTEVIRGEFNSHVVLIDPITLSIVTLHTEEADTASPEMEDPTKDEPNTTQTAEESSSMQAKSPKKTDSDSESDSESKAKDDDDSEEAKKKEEFLAFQQRLKGILKQIRSSIYRI</sequence>
<gene>
    <name evidence="1" type="primary">YSH1_2</name>
    <name evidence="1" type="ORF">DSO57_1017741</name>
</gene>
<dbReference type="EMBL" id="QTSX02000785">
    <property type="protein sequence ID" value="KAJ9085051.1"/>
    <property type="molecule type" value="Genomic_DNA"/>
</dbReference>
<proteinExistence type="predicted"/>
<accession>A0ACC2UEH9</accession>
<evidence type="ECO:0000313" key="1">
    <source>
        <dbReference type="EMBL" id="KAJ9085051.1"/>
    </source>
</evidence>
<evidence type="ECO:0000313" key="2">
    <source>
        <dbReference type="Proteomes" id="UP001165960"/>
    </source>
</evidence>
<name>A0ACC2UEH9_9FUNG</name>
<keyword evidence="2" id="KW-1185">Reference proteome</keyword>
<dbReference type="Proteomes" id="UP001165960">
    <property type="component" value="Unassembled WGS sequence"/>
</dbReference>
<protein>
    <submittedName>
        <fullName evidence="1">Endoribonuclease ysh1</fullName>
    </submittedName>
</protein>
<reference evidence="1" key="1">
    <citation type="submission" date="2022-04" db="EMBL/GenBank/DDBJ databases">
        <title>Genome of the entomopathogenic fungus Entomophthora muscae.</title>
        <authorList>
            <person name="Elya C."/>
            <person name="Lovett B.R."/>
            <person name="Lee E."/>
            <person name="Macias A.M."/>
            <person name="Hajek A.E."/>
            <person name="De Bivort B.L."/>
            <person name="Kasson M.T."/>
            <person name="De Fine Licht H.H."/>
            <person name="Stajich J.E."/>
        </authorList>
    </citation>
    <scope>NUCLEOTIDE SEQUENCE</scope>
    <source>
        <strain evidence="1">Berkeley</strain>
    </source>
</reference>